<dbReference type="InterPro" id="IPR000225">
    <property type="entry name" value="Armadillo"/>
</dbReference>
<dbReference type="AlphaFoldDB" id="A0A2P5XWN5"/>
<comment type="pathway">
    <text evidence="1">Protein modification; protein ubiquitination.</text>
</comment>
<organism evidence="6 7">
    <name type="scientific">Gossypium barbadense</name>
    <name type="common">Sea Island cotton</name>
    <name type="synonym">Hibiscus barbadensis</name>
    <dbReference type="NCBI Taxonomy" id="3634"/>
    <lineage>
        <taxon>Eukaryota</taxon>
        <taxon>Viridiplantae</taxon>
        <taxon>Streptophyta</taxon>
        <taxon>Embryophyta</taxon>
        <taxon>Tracheophyta</taxon>
        <taxon>Spermatophyta</taxon>
        <taxon>Magnoliopsida</taxon>
        <taxon>eudicotyledons</taxon>
        <taxon>Gunneridae</taxon>
        <taxon>Pentapetalae</taxon>
        <taxon>rosids</taxon>
        <taxon>malvids</taxon>
        <taxon>Malvales</taxon>
        <taxon>Malvaceae</taxon>
        <taxon>Malvoideae</taxon>
        <taxon>Gossypium</taxon>
    </lineage>
</organism>
<sequence length="716" mass="79249">MDHQNKPQTRRSLKRKLEQEFEEDKSGRCKAAVVESQRTHEDIIRDVRIHVDVLNTCISFTEAHRVAAKCSAQLLSEIAMNEDVVDLIVECGAVPALVKQIQTPPLLAESDPIPFEYEVEKACAFALGLIAVKAEHQQLVVDAGALPCLVNLLKMHKDGCNSREMNGVIRKAADAITNLAHENARIKTRIRTEGGIPPLVQLLEYHDIKVQRSAAGALRTLAFKNDENKNQIVECNALPTLVLMLSSEDVTVHYEAVGVIGNLVHSSPNIKKDVLLAGALQPVIRLLSSSCLESQREAALLIGQFAAADSDCKVHIVQRGAVPPLIEMLTSSDVQLKEMSAFALGRLAQDTHNQVGIVQSGGIVPLLSLLDSKGGPLQHNSAFALYGLAENEDNVVDLIKTGGVQKLLEGEFIAQPTKDCVAKTLKRLEEKIHGRALNYLLYLMRTAAKAVQKRVALALAHLCAPNDRKTIFVDNNGLELLLGLLESKSFKQQKDGSEALYKLATKGTSLSSVDAAPVSPTPQVYLGEQYVNNPTLSDVTFLVEGKRFYAHRICLLASSDAFRAMFDGGYRVSQTVQERDAKDVEIPNIRWDVFVLMMRYIYTGSVTVEIDHAQELLRAADQYLLEGLKRLCEYAIAQDISVEDVMLMYELAEAFNATTLRETCLLFILEQFERISTKPWCSRLIQRVIPDLRNFFVSALVKCYDSNVSSPLWPLD</sequence>
<dbReference type="Proteomes" id="UP000239757">
    <property type="component" value="Unassembled WGS sequence"/>
</dbReference>
<feature type="repeat" description="ARM" evidence="3">
    <location>
        <begin position="236"/>
        <end position="278"/>
    </location>
</feature>
<dbReference type="PANTHER" id="PTHR46710">
    <property type="entry name" value="ARM REPEAT PROTEIN INTERACTING WITH ABF2"/>
    <property type="match status" value="1"/>
</dbReference>
<dbReference type="InterPro" id="IPR011989">
    <property type="entry name" value="ARM-like"/>
</dbReference>
<dbReference type="InterPro" id="IPR011333">
    <property type="entry name" value="SKP1/BTB/POZ_sf"/>
</dbReference>
<dbReference type="EMBL" id="KZ664105">
    <property type="protein sequence ID" value="PPS07734.1"/>
    <property type="molecule type" value="Genomic_DNA"/>
</dbReference>
<dbReference type="InterPro" id="IPR058678">
    <property type="entry name" value="ARM_PUB"/>
</dbReference>
<dbReference type="UniPathway" id="UPA00143"/>
<gene>
    <name evidence="6" type="ORF">GOBAR_AA12894</name>
</gene>
<evidence type="ECO:0000256" key="2">
    <source>
        <dbReference type="ARBA" id="ARBA00022737"/>
    </source>
</evidence>
<dbReference type="InterPro" id="IPR016024">
    <property type="entry name" value="ARM-type_fold"/>
</dbReference>
<proteinExistence type="predicted"/>
<feature type="region of interest" description="Disordered" evidence="4">
    <location>
        <begin position="1"/>
        <end position="20"/>
    </location>
</feature>
<evidence type="ECO:0000313" key="7">
    <source>
        <dbReference type="Proteomes" id="UP000239757"/>
    </source>
</evidence>
<evidence type="ECO:0000313" key="6">
    <source>
        <dbReference type="EMBL" id="PPS07734.1"/>
    </source>
</evidence>
<dbReference type="SUPFAM" id="SSF48371">
    <property type="entry name" value="ARM repeat"/>
    <property type="match status" value="2"/>
</dbReference>
<feature type="repeat" description="ARM" evidence="3">
    <location>
        <begin position="144"/>
        <end position="194"/>
    </location>
</feature>
<dbReference type="SMART" id="SM00225">
    <property type="entry name" value="BTB"/>
    <property type="match status" value="1"/>
</dbReference>
<dbReference type="SMART" id="SM00185">
    <property type="entry name" value="ARM"/>
    <property type="match status" value="8"/>
</dbReference>
<evidence type="ECO:0000256" key="4">
    <source>
        <dbReference type="SAM" id="MobiDB-lite"/>
    </source>
</evidence>
<dbReference type="InterPro" id="IPR044282">
    <property type="entry name" value="ABAP1/ARIA"/>
</dbReference>
<accession>A0A2P5XWN5</accession>
<feature type="repeat" description="ARM" evidence="3">
    <location>
        <begin position="194"/>
        <end position="229"/>
    </location>
</feature>
<feature type="repeat" description="ARM" evidence="3">
    <location>
        <begin position="361"/>
        <end position="403"/>
    </location>
</feature>
<dbReference type="Pfam" id="PF00651">
    <property type="entry name" value="BTB"/>
    <property type="match status" value="1"/>
</dbReference>
<evidence type="ECO:0000259" key="5">
    <source>
        <dbReference type="PROSITE" id="PS50097"/>
    </source>
</evidence>
<dbReference type="Gene3D" id="1.25.10.10">
    <property type="entry name" value="Leucine-rich Repeat Variant"/>
    <property type="match status" value="4"/>
</dbReference>
<evidence type="ECO:0000256" key="3">
    <source>
        <dbReference type="PROSITE-ProRule" id="PRU00259"/>
    </source>
</evidence>
<reference evidence="6 7" key="1">
    <citation type="submission" date="2015-01" db="EMBL/GenBank/DDBJ databases">
        <title>Genome of allotetraploid Gossypium barbadense reveals genomic plasticity and fiber elongation in cotton evolution.</title>
        <authorList>
            <person name="Chen X."/>
            <person name="Liu X."/>
            <person name="Zhao B."/>
            <person name="Zheng H."/>
            <person name="Hu Y."/>
            <person name="Lu G."/>
            <person name="Yang C."/>
            <person name="Chen J."/>
            <person name="Shan C."/>
            <person name="Zhang L."/>
            <person name="Zhou Y."/>
            <person name="Wang L."/>
            <person name="Guo W."/>
            <person name="Bai Y."/>
            <person name="Ruan J."/>
            <person name="Shangguan X."/>
            <person name="Mao Y."/>
            <person name="Jiang J."/>
            <person name="Zhu Y."/>
            <person name="Lei J."/>
            <person name="Kang H."/>
            <person name="Chen S."/>
            <person name="He X."/>
            <person name="Wang R."/>
            <person name="Wang Y."/>
            <person name="Chen J."/>
            <person name="Wang L."/>
            <person name="Yu S."/>
            <person name="Wang B."/>
            <person name="Wei J."/>
            <person name="Song S."/>
            <person name="Lu X."/>
            <person name="Gao Z."/>
            <person name="Gu W."/>
            <person name="Deng X."/>
            <person name="Ma D."/>
            <person name="Wang S."/>
            <person name="Liang W."/>
            <person name="Fang L."/>
            <person name="Cai C."/>
            <person name="Zhu X."/>
            <person name="Zhou B."/>
            <person name="Zhang Y."/>
            <person name="Chen Z."/>
            <person name="Xu S."/>
            <person name="Zhu R."/>
            <person name="Wang S."/>
            <person name="Zhang T."/>
            <person name="Zhao G."/>
        </authorList>
    </citation>
    <scope>NUCLEOTIDE SEQUENCE [LARGE SCALE GENOMIC DNA]</scope>
    <source>
        <strain evidence="7">cv. Xinhai21</strain>
        <tissue evidence="6">Leaf</tissue>
    </source>
</reference>
<dbReference type="PROSITE" id="PS50097">
    <property type="entry name" value="BTB"/>
    <property type="match status" value="1"/>
</dbReference>
<dbReference type="PANTHER" id="PTHR46710:SF11">
    <property type="entry name" value="ARMADILLO BTB ARABIDOPSIS PROTEIN 1"/>
    <property type="match status" value="1"/>
</dbReference>
<dbReference type="GO" id="GO:0016567">
    <property type="term" value="P:protein ubiquitination"/>
    <property type="evidence" value="ECO:0007669"/>
    <property type="project" value="UniProtKB-UniPathway"/>
</dbReference>
<dbReference type="InterPro" id="IPR000210">
    <property type="entry name" value="BTB/POZ_dom"/>
</dbReference>
<protein>
    <recommendedName>
        <fullName evidence="5">BTB domain-containing protein</fullName>
    </recommendedName>
</protein>
<feature type="repeat" description="ARM" evidence="3">
    <location>
        <begin position="320"/>
        <end position="362"/>
    </location>
</feature>
<dbReference type="OrthoDB" id="29145at2759"/>
<dbReference type="Gene3D" id="3.30.710.10">
    <property type="entry name" value="Potassium Channel Kv1.1, Chain A"/>
    <property type="match status" value="1"/>
</dbReference>
<dbReference type="PROSITE" id="PS50176">
    <property type="entry name" value="ARM_REPEAT"/>
    <property type="match status" value="5"/>
</dbReference>
<keyword evidence="2" id="KW-0677">Repeat</keyword>
<name>A0A2P5XWN5_GOSBA</name>
<evidence type="ECO:0000256" key="1">
    <source>
        <dbReference type="ARBA" id="ARBA00004906"/>
    </source>
</evidence>
<dbReference type="Pfam" id="PF25598">
    <property type="entry name" value="ARM_PUB"/>
    <property type="match status" value="1"/>
</dbReference>
<feature type="domain" description="BTB" evidence="5">
    <location>
        <begin position="537"/>
        <end position="610"/>
    </location>
</feature>
<dbReference type="SUPFAM" id="SSF54695">
    <property type="entry name" value="POZ domain"/>
    <property type="match status" value="1"/>
</dbReference>